<evidence type="ECO:0000313" key="5">
    <source>
        <dbReference type="EMBL" id="CAF1229871.1"/>
    </source>
</evidence>
<dbReference type="EMBL" id="CAJNOQ010009622">
    <property type="protein sequence ID" value="CAF1229871.1"/>
    <property type="molecule type" value="Genomic_DNA"/>
</dbReference>
<proteinExistence type="inferred from homology"/>
<dbReference type="PANTHER" id="PTHR45999">
    <property type="entry name" value="UNC-13-4A, ISOFORM B"/>
    <property type="match status" value="1"/>
</dbReference>
<organism evidence="5 6">
    <name type="scientific">Didymodactylos carnosus</name>
    <dbReference type="NCBI Taxonomy" id="1234261"/>
    <lineage>
        <taxon>Eukaryota</taxon>
        <taxon>Metazoa</taxon>
        <taxon>Spiralia</taxon>
        <taxon>Gnathifera</taxon>
        <taxon>Rotifera</taxon>
        <taxon>Eurotatoria</taxon>
        <taxon>Bdelloidea</taxon>
        <taxon>Philodinida</taxon>
        <taxon>Philodinidae</taxon>
        <taxon>Didymodactylos</taxon>
    </lineage>
</organism>
<feature type="compositionally biased region" description="Polar residues" evidence="3">
    <location>
        <begin position="21"/>
        <end position="34"/>
    </location>
</feature>
<comment type="caution">
    <text evidence="5">The sequence shown here is derived from an EMBL/GenBank/DDBJ whole genome shotgun (WGS) entry which is preliminary data.</text>
</comment>
<feature type="domain" description="C2" evidence="4">
    <location>
        <begin position="1"/>
        <end position="137"/>
    </location>
</feature>
<evidence type="ECO:0000256" key="2">
    <source>
        <dbReference type="ARBA" id="ARBA00022483"/>
    </source>
</evidence>
<keyword evidence="6" id="KW-1185">Reference proteome</keyword>
<dbReference type="PROSITE" id="PS50004">
    <property type="entry name" value="C2"/>
    <property type="match status" value="1"/>
</dbReference>
<dbReference type="AlphaFoldDB" id="A0A814YJ45"/>
<feature type="compositionally biased region" description="Polar residues" evidence="3">
    <location>
        <begin position="57"/>
        <end position="67"/>
    </location>
</feature>
<dbReference type="SMART" id="SM00239">
    <property type="entry name" value="C2"/>
    <property type="match status" value="1"/>
</dbReference>
<evidence type="ECO:0000256" key="1">
    <source>
        <dbReference type="ARBA" id="ARBA00005823"/>
    </source>
</evidence>
<feature type="compositionally biased region" description="Basic residues" evidence="3">
    <location>
        <begin position="46"/>
        <end position="56"/>
    </location>
</feature>
<dbReference type="PANTHER" id="PTHR45999:SF4">
    <property type="entry name" value="UNC-13-4A, ISOFORM B"/>
    <property type="match status" value="1"/>
</dbReference>
<dbReference type="Gene3D" id="2.60.40.150">
    <property type="entry name" value="C2 domain"/>
    <property type="match status" value="2"/>
</dbReference>
<accession>A0A814YJ45</accession>
<keyword evidence="2" id="KW-0268">Exocytosis</keyword>
<dbReference type="InterPro" id="IPR000008">
    <property type="entry name" value="C2_dom"/>
</dbReference>
<dbReference type="GO" id="GO:0099503">
    <property type="term" value="C:secretory vesicle"/>
    <property type="evidence" value="ECO:0007669"/>
    <property type="project" value="TreeGrafter"/>
</dbReference>
<gene>
    <name evidence="5" type="ORF">GPM918_LOCUS25116</name>
</gene>
<comment type="similarity">
    <text evidence="1">Belongs to the unc-13 family.</text>
</comment>
<protein>
    <recommendedName>
        <fullName evidence="4">C2 domain-containing protein</fullName>
    </recommendedName>
</protein>
<dbReference type="Proteomes" id="UP000663829">
    <property type="component" value="Unassembled WGS sequence"/>
</dbReference>
<dbReference type="InterPro" id="IPR035892">
    <property type="entry name" value="C2_domain_sf"/>
</dbReference>
<dbReference type="GO" id="GO:0006887">
    <property type="term" value="P:exocytosis"/>
    <property type="evidence" value="ECO:0007669"/>
    <property type="project" value="UniProtKB-KW"/>
</dbReference>
<evidence type="ECO:0000313" key="6">
    <source>
        <dbReference type="Proteomes" id="UP000663829"/>
    </source>
</evidence>
<sequence length="346" mass="39119">MCRRLSDPYCRLSVIDHDPSQPISSLAPSDSVLSANHPKRSSSLTRQKRMRWKSQKKSSTSNLNSYETEIRPQTVEPEWNEQFEFEIENVTNQVLVISVLDSDSKGTGVRNVLVEKRGVRQQFKDLCDYIKTGTISNGFLGEVRLDIKSLASFDGEKWFQLTGPSEYRGNNRGEVLLVLKIHFKLELNSIQQTSMNTDTTGITQWDRNVEDRAFEIAGAFLKSRLYECALRAACSPLRVHENGPTSFRLAEHVRKLFDVNINEHREKYEKETPVKPYILIVQVKKAKNLIGKAANGLSDPYCRLSVIDHDPSQPISSLAPSDSVLSASTSIDTFDLISQCNKKLLP</sequence>
<name>A0A814YJ45_9BILA</name>
<evidence type="ECO:0000259" key="4">
    <source>
        <dbReference type="PROSITE" id="PS50004"/>
    </source>
</evidence>
<dbReference type="InterPro" id="IPR052095">
    <property type="entry name" value="UNC-13_domain"/>
</dbReference>
<feature type="region of interest" description="Disordered" evidence="3">
    <location>
        <begin position="20"/>
        <end position="69"/>
    </location>
</feature>
<evidence type="ECO:0000256" key="3">
    <source>
        <dbReference type="SAM" id="MobiDB-lite"/>
    </source>
</evidence>
<reference evidence="5" key="1">
    <citation type="submission" date="2021-02" db="EMBL/GenBank/DDBJ databases">
        <authorList>
            <person name="Nowell W R."/>
        </authorList>
    </citation>
    <scope>NUCLEOTIDE SEQUENCE</scope>
</reference>
<dbReference type="Pfam" id="PF00168">
    <property type="entry name" value="C2"/>
    <property type="match status" value="2"/>
</dbReference>
<dbReference type="SUPFAM" id="SSF49562">
    <property type="entry name" value="C2 domain (Calcium/lipid-binding domain, CaLB)"/>
    <property type="match status" value="2"/>
</dbReference>